<name>A0ABN2LWE2_9ACTN</name>
<evidence type="ECO:0000256" key="6">
    <source>
        <dbReference type="ARBA" id="ARBA00022989"/>
    </source>
</evidence>
<evidence type="ECO:0000256" key="10">
    <source>
        <dbReference type="RuleBase" id="RU003376"/>
    </source>
</evidence>
<dbReference type="EMBL" id="BAAALT010000059">
    <property type="protein sequence ID" value="GAA1801121.1"/>
    <property type="molecule type" value="Genomic_DNA"/>
</dbReference>
<reference evidence="13 14" key="1">
    <citation type="journal article" date="2019" name="Int. J. Syst. Evol. Microbiol.">
        <title>The Global Catalogue of Microorganisms (GCM) 10K type strain sequencing project: providing services to taxonomists for standard genome sequencing and annotation.</title>
        <authorList>
            <consortium name="The Broad Institute Genomics Platform"/>
            <consortium name="The Broad Institute Genome Sequencing Center for Infectious Disease"/>
            <person name="Wu L."/>
            <person name="Ma J."/>
        </authorList>
    </citation>
    <scope>NUCLEOTIDE SEQUENCE [LARGE SCALE GENOMIC DNA]</scope>
    <source>
        <strain evidence="13 14">JCM 13250</strain>
    </source>
</reference>
<feature type="domain" description="Heme-copper oxidase subunit III family profile" evidence="12">
    <location>
        <begin position="1"/>
        <end position="209"/>
    </location>
</feature>
<evidence type="ECO:0000256" key="11">
    <source>
        <dbReference type="SAM" id="Phobius"/>
    </source>
</evidence>
<evidence type="ECO:0000313" key="14">
    <source>
        <dbReference type="Proteomes" id="UP001500218"/>
    </source>
</evidence>
<feature type="transmembrane region" description="Helical" evidence="11">
    <location>
        <begin position="188"/>
        <end position="207"/>
    </location>
</feature>
<keyword evidence="4" id="KW-1003">Cell membrane</keyword>
<keyword evidence="7 11" id="KW-0472">Membrane</keyword>
<dbReference type="InterPro" id="IPR013833">
    <property type="entry name" value="Cyt_c_oxidase_su3_a-hlx"/>
</dbReference>
<dbReference type="PROSITE" id="PS50253">
    <property type="entry name" value="COX3"/>
    <property type="match status" value="1"/>
</dbReference>
<proteinExistence type="inferred from homology"/>
<evidence type="ECO:0000256" key="5">
    <source>
        <dbReference type="ARBA" id="ARBA00022692"/>
    </source>
</evidence>
<dbReference type="Gene3D" id="1.20.120.80">
    <property type="entry name" value="Cytochrome c oxidase, subunit III, four-helix bundle"/>
    <property type="match status" value="1"/>
</dbReference>
<keyword evidence="14" id="KW-1185">Reference proteome</keyword>
<dbReference type="CDD" id="cd00386">
    <property type="entry name" value="Heme_Cu_Oxidase_III_like"/>
    <property type="match status" value="1"/>
</dbReference>
<dbReference type="InterPro" id="IPR035973">
    <property type="entry name" value="Cyt_c_oxidase_su3-like_sf"/>
</dbReference>
<comment type="similarity">
    <text evidence="2 10">Belongs to the cytochrome c oxidase subunit 3 family.</text>
</comment>
<evidence type="ECO:0000256" key="1">
    <source>
        <dbReference type="ARBA" id="ARBA00004651"/>
    </source>
</evidence>
<accession>A0ABN2LWE2</accession>
<keyword evidence="5 10" id="KW-0812">Transmembrane</keyword>
<comment type="subcellular location">
    <subcellularLocation>
        <location evidence="1 10">Cell membrane</location>
        <topology evidence="1 10">Multi-pass membrane protein</topology>
    </subcellularLocation>
</comment>
<evidence type="ECO:0000256" key="2">
    <source>
        <dbReference type="ARBA" id="ARBA00010581"/>
    </source>
</evidence>
<evidence type="ECO:0000313" key="13">
    <source>
        <dbReference type="EMBL" id="GAA1801121.1"/>
    </source>
</evidence>
<evidence type="ECO:0000256" key="7">
    <source>
        <dbReference type="ARBA" id="ARBA00023136"/>
    </source>
</evidence>
<dbReference type="RefSeq" id="WP_344129401.1">
    <property type="nucleotide sequence ID" value="NZ_BAAALT010000059.1"/>
</dbReference>
<gene>
    <name evidence="13" type="ORF">GCM10009682_23490</name>
</gene>
<organism evidence="13 14">
    <name type="scientific">Luedemannella flava</name>
    <dbReference type="NCBI Taxonomy" id="349316"/>
    <lineage>
        <taxon>Bacteria</taxon>
        <taxon>Bacillati</taxon>
        <taxon>Actinomycetota</taxon>
        <taxon>Actinomycetes</taxon>
        <taxon>Micromonosporales</taxon>
        <taxon>Micromonosporaceae</taxon>
        <taxon>Luedemannella</taxon>
    </lineage>
</organism>
<sequence>MTTAELPETVREAITPQALATEMPSGRTTGWWGMVLLVATEATIFAALLGSYFYVRFQSGPQWPPPPLEDPKLTKVLIMTALLLPSSVPVMWAERGIRKGQQWRLRAGLAITFLLGSAFLGMQALEYAENLTKYTFTTNAYGSLFYTTTTFHALHVTVGLLMVGWLLAASLRGAFGYRRHERVRLTAIYWHFVDLVWVAIFVCLYLAPRL</sequence>
<dbReference type="InterPro" id="IPR024791">
    <property type="entry name" value="Cyt_c/ubiquinol_Oxase_su3"/>
</dbReference>
<dbReference type="PANTHER" id="PTHR11403">
    <property type="entry name" value="CYTOCHROME C OXIDASE SUBUNIT III"/>
    <property type="match status" value="1"/>
</dbReference>
<evidence type="ECO:0000256" key="4">
    <source>
        <dbReference type="ARBA" id="ARBA00022475"/>
    </source>
</evidence>
<evidence type="ECO:0000256" key="9">
    <source>
        <dbReference type="ARBA" id="ARBA00031625"/>
    </source>
</evidence>
<keyword evidence="6 11" id="KW-1133">Transmembrane helix</keyword>
<dbReference type="EC" id="7.1.1.9" evidence="3"/>
<dbReference type="PANTHER" id="PTHR11403:SF2">
    <property type="entry name" value="CYTOCHROME BO(3) UBIQUINOL OXIDASE SUBUNIT 3"/>
    <property type="match status" value="1"/>
</dbReference>
<feature type="transmembrane region" description="Helical" evidence="11">
    <location>
        <begin position="145"/>
        <end position="167"/>
    </location>
</feature>
<dbReference type="SUPFAM" id="SSF81452">
    <property type="entry name" value="Cytochrome c oxidase subunit III-like"/>
    <property type="match status" value="1"/>
</dbReference>
<dbReference type="Pfam" id="PF00510">
    <property type="entry name" value="COX3"/>
    <property type="match status" value="1"/>
</dbReference>
<dbReference type="InterPro" id="IPR000298">
    <property type="entry name" value="Cyt_c_oxidase-like_su3"/>
</dbReference>
<protein>
    <recommendedName>
        <fullName evidence="3">cytochrome-c oxidase</fullName>
        <ecNumber evidence="3">7.1.1.9</ecNumber>
    </recommendedName>
    <alternativeName>
        <fullName evidence="8">Cytochrome aa3 subunit 3</fullName>
    </alternativeName>
    <alternativeName>
        <fullName evidence="9">Cytochrome c oxidase polypeptide III</fullName>
    </alternativeName>
</protein>
<evidence type="ECO:0000256" key="3">
    <source>
        <dbReference type="ARBA" id="ARBA00012949"/>
    </source>
</evidence>
<feature type="transmembrane region" description="Helical" evidence="11">
    <location>
        <begin position="105"/>
        <end position="125"/>
    </location>
</feature>
<evidence type="ECO:0000259" key="12">
    <source>
        <dbReference type="PROSITE" id="PS50253"/>
    </source>
</evidence>
<feature type="transmembrane region" description="Helical" evidence="11">
    <location>
        <begin position="31"/>
        <end position="55"/>
    </location>
</feature>
<dbReference type="Proteomes" id="UP001500218">
    <property type="component" value="Unassembled WGS sequence"/>
</dbReference>
<evidence type="ECO:0000256" key="8">
    <source>
        <dbReference type="ARBA" id="ARBA00031400"/>
    </source>
</evidence>
<comment type="caution">
    <text evidence="13">The sequence shown here is derived from an EMBL/GenBank/DDBJ whole genome shotgun (WGS) entry which is preliminary data.</text>
</comment>